<reference evidence="1 2" key="1">
    <citation type="journal article" date="2019" name="Mol. Biol. Evol.">
        <title>Blast fungal genomes show frequent chromosomal changes, gene gains and losses, and effector gene turnover.</title>
        <authorList>
            <person name="Gomez Luciano L.B."/>
            <person name="Jason Tsai I."/>
            <person name="Chuma I."/>
            <person name="Tosa Y."/>
            <person name="Chen Y.H."/>
            <person name="Li J.Y."/>
            <person name="Li M.Y."/>
            <person name="Jade Lu M.Y."/>
            <person name="Nakayashiki H."/>
            <person name="Li W.H."/>
        </authorList>
    </citation>
    <scope>NUCLEOTIDE SEQUENCE [LARGE SCALE GENOMIC DNA]</scope>
    <source>
        <strain evidence="1">MZ5-1-6</strain>
    </source>
</reference>
<dbReference type="EMBL" id="CP034204">
    <property type="protein sequence ID" value="QBZ54261.1"/>
    <property type="molecule type" value="Genomic_DNA"/>
</dbReference>
<sequence>LVILRGFDIETTAFTATNPPKVWSSSTLLRFVSQVWQNGTN</sequence>
<feature type="non-terminal residue" evidence="1">
    <location>
        <position position="1"/>
    </location>
</feature>
<protein>
    <submittedName>
        <fullName evidence="1">Uncharacterized protein</fullName>
    </submittedName>
</protein>
<organism evidence="1 2">
    <name type="scientific">Pyricularia oryzae</name>
    <name type="common">Rice blast fungus</name>
    <name type="synonym">Magnaporthe oryzae</name>
    <dbReference type="NCBI Taxonomy" id="318829"/>
    <lineage>
        <taxon>Eukaryota</taxon>
        <taxon>Fungi</taxon>
        <taxon>Dikarya</taxon>
        <taxon>Ascomycota</taxon>
        <taxon>Pezizomycotina</taxon>
        <taxon>Sordariomycetes</taxon>
        <taxon>Sordariomycetidae</taxon>
        <taxon>Magnaporthales</taxon>
        <taxon>Pyriculariaceae</taxon>
        <taxon>Pyricularia</taxon>
    </lineage>
</organism>
<dbReference type="AlphaFoldDB" id="A0A4P7MYN2"/>
<proteinExistence type="predicted"/>
<evidence type="ECO:0000313" key="1">
    <source>
        <dbReference type="EMBL" id="QBZ54261.1"/>
    </source>
</evidence>
<accession>A0A4P7MYN2</accession>
<evidence type="ECO:0000313" key="2">
    <source>
        <dbReference type="Proteomes" id="UP000294847"/>
    </source>
</evidence>
<dbReference type="Proteomes" id="UP000294847">
    <property type="component" value="Chromosome 1"/>
</dbReference>
<gene>
    <name evidence="1" type="ORF">PoMZ_09957</name>
</gene>
<name>A0A4P7MYN2_PYROR</name>